<evidence type="ECO:0000313" key="5">
    <source>
        <dbReference type="EMBL" id="TDE08757.1"/>
    </source>
</evidence>
<dbReference type="RefSeq" id="WP_131896406.1">
    <property type="nucleotide sequence ID" value="NZ_SMKZ01000022.1"/>
</dbReference>
<proteinExistence type="predicted"/>
<dbReference type="SFLD" id="SFLDG00055">
    <property type="entry name" value="glucarate_dehydratase"/>
    <property type="match status" value="1"/>
</dbReference>
<evidence type="ECO:0000256" key="3">
    <source>
        <dbReference type="ARBA" id="ARBA00011973"/>
    </source>
</evidence>
<dbReference type="InterPro" id="IPR029065">
    <property type="entry name" value="Enolase_C-like"/>
</dbReference>
<comment type="caution">
    <text evidence="5">The sequence shown here is derived from an EMBL/GenBank/DDBJ whole genome shotgun (WGS) entry which is preliminary data.</text>
</comment>
<dbReference type="OrthoDB" id="9774531at2"/>
<dbReference type="InterPro" id="IPR036849">
    <property type="entry name" value="Enolase-like_C_sf"/>
</dbReference>
<dbReference type="SMART" id="SM00922">
    <property type="entry name" value="MR_MLE"/>
    <property type="match status" value="1"/>
</dbReference>
<evidence type="ECO:0000256" key="2">
    <source>
        <dbReference type="ARBA" id="ARBA00005183"/>
    </source>
</evidence>
<protein>
    <recommendedName>
        <fullName evidence="3">glucarate dehydratase</fullName>
        <ecNumber evidence="3">4.2.1.40</ecNumber>
    </recommendedName>
</protein>
<dbReference type="InterPro" id="IPR034593">
    <property type="entry name" value="DgoD-like"/>
</dbReference>
<dbReference type="PANTHER" id="PTHR48080">
    <property type="entry name" value="D-GALACTONATE DEHYDRATASE-RELATED"/>
    <property type="match status" value="1"/>
</dbReference>
<sequence>MHIVDVRATTVTVPLEAPLRHSNGAHWGRFVRTVVEVEADNGLIGLGEMGGGGQSAEEAVRGLREYLVGHDPARTEALRFMLANPTASLYNNRTQLLAAIEFACLDLQGQHLGVPVHELLGGKVRDRVPFASYLFFRYPAADGTGEVRTPEQLVEQARELKARRGFTVHKLKGGVFPPEYELECYRALAEAFPGDRLRHDPNGALSVEDGIRFARAIEDLDNDYLEDPTYGMNGLRRVRERTTIPIATNTVVVNFEQLAANVRDPAVDVVLLDTTFWGGIRPCIRAAGVCETFQLGVAVHSSGELGIQLATMLHLGAVVPNLSFAADAHYHHLTGDVVTGGPLAYRDGAIDVPAAPGLGVTLDRDKLAEYAELYRELGSYPYDRDPGRPGWYPLLPNGSWADPAAAGPVDLAS</sequence>
<dbReference type="Proteomes" id="UP000294739">
    <property type="component" value="Unassembled WGS sequence"/>
</dbReference>
<dbReference type="SUPFAM" id="SSF51604">
    <property type="entry name" value="Enolase C-terminal domain-like"/>
    <property type="match status" value="1"/>
</dbReference>
<dbReference type="InParanoid" id="A0A4R5D7U6"/>
<dbReference type="Pfam" id="PF02746">
    <property type="entry name" value="MR_MLE_N"/>
    <property type="match status" value="1"/>
</dbReference>
<dbReference type="SUPFAM" id="SSF54826">
    <property type="entry name" value="Enolase N-terminal domain-like"/>
    <property type="match status" value="1"/>
</dbReference>
<dbReference type="EC" id="4.2.1.40" evidence="3"/>
<dbReference type="SFLD" id="SFLDS00001">
    <property type="entry name" value="Enolase"/>
    <property type="match status" value="1"/>
</dbReference>
<evidence type="ECO:0000259" key="4">
    <source>
        <dbReference type="SMART" id="SM00922"/>
    </source>
</evidence>
<comment type="catalytic activity">
    <reaction evidence="1">
        <text>D-glucarate = 5-dehydro-4-deoxy-D-glucarate + H2O</text>
        <dbReference type="Rhea" id="RHEA:14573"/>
        <dbReference type="ChEBI" id="CHEBI:15377"/>
        <dbReference type="ChEBI" id="CHEBI:30612"/>
        <dbReference type="ChEBI" id="CHEBI:42819"/>
        <dbReference type="EC" id="4.2.1.40"/>
    </reaction>
</comment>
<name>A0A4R5D7U6_9ACTN</name>
<accession>A0A4R5D7U6</accession>
<evidence type="ECO:0000256" key="1">
    <source>
        <dbReference type="ARBA" id="ARBA00001426"/>
    </source>
</evidence>
<comment type="pathway">
    <text evidence="2">Carbohydrate acid metabolism; D-glucarate degradation; 2,5-dioxopentanoate from D-glucarate: step 1/2.</text>
</comment>
<feature type="domain" description="Mandelate racemase/muconate lactonizing enzyme C-terminal" evidence="4">
    <location>
        <begin position="150"/>
        <end position="245"/>
    </location>
</feature>
<dbReference type="InterPro" id="IPR013342">
    <property type="entry name" value="Mandelate_racemase_C"/>
</dbReference>
<gene>
    <name evidence="5" type="ORF">E1269_16440</name>
</gene>
<dbReference type="Pfam" id="PF13378">
    <property type="entry name" value="MR_MLE_C"/>
    <property type="match status" value="1"/>
</dbReference>
<dbReference type="GO" id="GO:0008872">
    <property type="term" value="F:glucarate dehydratase activity"/>
    <property type="evidence" value="ECO:0007669"/>
    <property type="project" value="UniProtKB-EC"/>
</dbReference>
<evidence type="ECO:0000313" key="6">
    <source>
        <dbReference type="Proteomes" id="UP000294739"/>
    </source>
</evidence>
<dbReference type="AlphaFoldDB" id="A0A4R5D7U6"/>
<dbReference type="InterPro" id="IPR013341">
    <property type="entry name" value="Mandelate_racemase_N_dom"/>
</dbReference>
<dbReference type="EMBL" id="SMKZ01000022">
    <property type="protein sequence ID" value="TDE08757.1"/>
    <property type="molecule type" value="Genomic_DNA"/>
</dbReference>
<keyword evidence="6" id="KW-1185">Reference proteome</keyword>
<dbReference type="InterPro" id="IPR029017">
    <property type="entry name" value="Enolase-like_N"/>
</dbReference>
<organism evidence="5 6">
    <name type="scientific">Jiangella asiatica</name>
    <dbReference type="NCBI Taxonomy" id="2530372"/>
    <lineage>
        <taxon>Bacteria</taxon>
        <taxon>Bacillati</taxon>
        <taxon>Actinomycetota</taxon>
        <taxon>Actinomycetes</taxon>
        <taxon>Jiangellales</taxon>
        <taxon>Jiangellaceae</taxon>
        <taxon>Jiangella</taxon>
    </lineage>
</organism>
<dbReference type="PANTHER" id="PTHR48080:SF4">
    <property type="entry name" value="GLUCARATE DEHYDRATASE"/>
    <property type="match status" value="1"/>
</dbReference>
<reference evidence="5 6" key="1">
    <citation type="submission" date="2019-03" db="EMBL/GenBank/DDBJ databases">
        <title>Draft genome sequences of novel Actinobacteria.</title>
        <authorList>
            <person name="Sahin N."/>
            <person name="Ay H."/>
            <person name="Saygin H."/>
        </authorList>
    </citation>
    <scope>NUCLEOTIDE SEQUENCE [LARGE SCALE GENOMIC DNA]</scope>
    <source>
        <strain evidence="5 6">5K138</strain>
    </source>
</reference>
<dbReference type="Gene3D" id="3.20.20.120">
    <property type="entry name" value="Enolase-like C-terminal domain"/>
    <property type="match status" value="1"/>
</dbReference>
<dbReference type="Gene3D" id="3.30.390.10">
    <property type="entry name" value="Enolase-like, N-terminal domain"/>
    <property type="match status" value="1"/>
</dbReference>